<comment type="similarity">
    <text evidence="2">Belongs to the ESS2 family.</text>
</comment>
<dbReference type="PANTHER" id="PTHR12940:SF0">
    <property type="entry name" value="SPLICING FACTOR ESS-2 HOMOLOG"/>
    <property type="match status" value="1"/>
</dbReference>
<dbReference type="AlphaFoldDB" id="A0ABD2MZ05"/>
<protein>
    <recommendedName>
        <fullName evidence="7">DGCR14</fullName>
    </recommendedName>
</protein>
<dbReference type="Proteomes" id="UP001516400">
    <property type="component" value="Unassembled WGS sequence"/>
</dbReference>
<comment type="caution">
    <text evidence="5">The sequence shown here is derived from an EMBL/GenBank/DDBJ whole genome shotgun (WGS) entry which is preliminary data.</text>
</comment>
<sequence>MLQNDNTPGHMALQEMKSVEKDLEIFKKPMLFVKKKRKQKILDEESYVEEIGKIIQRDFFPSLEKLRAQNDYLDAMERNDVTKLRELYIKYSGARPPTSRVPSPATFETPANLHGSNCPVENEETVQPEVTIPKKFPKQSLDQFLSSHTSEDNESFVDILEEADRKHQEKYSYLFNEEGKSLEEQRKLTALPSIEEQAMLPEKKFNVDTWGYKNRNYIMYIPDGVELGEEQLKVINEKKLEINYDNTRLKENPFDEDQNKETISELAKAQAKILDGRIGVDGKELVKASPKIAGYGFVKDPSPCPDAMASPLMTWGVIEGTPFRLDGGDTPLPRTPGPSFKMAKPPRREQIALELADKAVEKDRNKRKKAMDAAKRLASPSPKIYSSLDRLATMSPAAKRLATSSLKLGINTPHSPRISSTTPLARRKTPKTPQPMVMPKAKTPKNDTNNGKNLTDNLLTIQVPKRLKASDFF</sequence>
<evidence type="ECO:0000313" key="6">
    <source>
        <dbReference type="Proteomes" id="UP001516400"/>
    </source>
</evidence>
<evidence type="ECO:0008006" key="7">
    <source>
        <dbReference type="Google" id="ProtNLM"/>
    </source>
</evidence>
<feature type="region of interest" description="Disordered" evidence="4">
    <location>
        <begin position="98"/>
        <end position="120"/>
    </location>
</feature>
<organism evidence="5 6">
    <name type="scientific">Cryptolaemus montrouzieri</name>
    <dbReference type="NCBI Taxonomy" id="559131"/>
    <lineage>
        <taxon>Eukaryota</taxon>
        <taxon>Metazoa</taxon>
        <taxon>Ecdysozoa</taxon>
        <taxon>Arthropoda</taxon>
        <taxon>Hexapoda</taxon>
        <taxon>Insecta</taxon>
        <taxon>Pterygota</taxon>
        <taxon>Neoptera</taxon>
        <taxon>Endopterygota</taxon>
        <taxon>Coleoptera</taxon>
        <taxon>Polyphaga</taxon>
        <taxon>Cucujiformia</taxon>
        <taxon>Coccinelloidea</taxon>
        <taxon>Coccinellidae</taxon>
        <taxon>Scymninae</taxon>
        <taxon>Scymnini</taxon>
        <taxon>Cryptolaemus</taxon>
    </lineage>
</organism>
<evidence type="ECO:0000256" key="2">
    <source>
        <dbReference type="ARBA" id="ARBA00009072"/>
    </source>
</evidence>
<evidence type="ECO:0000256" key="4">
    <source>
        <dbReference type="SAM" id="MobiDB-lite"/>
    </source>
</evidence>
<dbReference type="GO" id="GO:0005634">
    <property type="term" value="C:nucleus"/>
    <property type="evidence" value="ECO:0007669"/>
    <property type="project" value="UniProtKB-SubCell"/>
</dbReference>
<evidence type="ECO:0000256" key="3">
    <source>
        <dbReference type="ARBA" id="ARBA00023242"/>
    </source>
</evidence>
<dbReference type="InterPro" id="IPR019148">
    <property type="entry name" value="Nuclear_protein_DGCR14_ESS-2"/>
</dbReference>
<feature type="compositionally biased region" description="Polar residues" evidence="4">
    <location>
        <begin position="408"/>
        <end position="423"/>
    </location>
</feature>
<comment type="subcellular location">
    <subcellularLocation>
        <location evidence="1">Nucleus</location>
    </subcellularLocation>
</comment>
<dbReference type="EMBL" id="JABFTP020000042">
    <property type="protein sequence ID" value="KAL3271599.1"/>
    <property type="molecule type" value="Genomic_DNA"/>
</dbReference>
<proteinExistence type="inferred from homology"/>
<keyword evidence="6" id="KW-1185">Reference proteome</keyword>
<name>A0ABD2MZ05_9CUCU</name>
<evidence type="ECO:0000256" key="1">
    <source>
        <dbReference type="ARBA" id="ARBA00004123"/>
    </source>
</evidence>
<evidence type="ECO:0000313" key="5">
    <source>
        <dbReference type="EMBL" id="KAL3271599.1"/>
    </source>
</evidence>
<accession>A0ABD2MZ05</accession>
<gene>
    <name evidence="5" type="ORF">HHI36_022074</name>
</gene>
<reference evidence="5 6" key="1">
    <citation type="journal article" date="2021" name="BMC Biol.">
        <title>Horizontally acquired antibacterial genes associated with adaptive radiation of ladybird beetles.</title>
        <authorList>
            <person name="Li H.S."/>
            <person name="Tang X.F."/>
            <person name="Huang Y.H."/>
            <person name="Xu Z.Y."/>
            <person name="Chen M.L."/>
            <person name="Du X.Y."/>
            <person name="Qiu B.Y."/>
            <person name="Chen P.T."/>
            <person name="Zhang W."/>
            <person name="Slipinski A."/>
            <person name="Escalona H.E."/>
            <person name="Waterhouse R.M."/>
            <person name="Zwick A."/>
            <person name="Pang H."/>
        </authorList>
    </citation>
    <scope>NUCLEOTIDE SEQUENCE [LARGE SCALE GENOMIC DNA]</scope>
    <source>
        <strain evidence="5">SYSU2018</strain>
    </source>
</reference>
<dbReference type="PANTHER" id="PTHR12940">
    <property type="entry name" value="ES-2 PROTEIN - RELATED"/>
    <property type="match status" value="1"/>
</dbReference>
<dbReference type="Pfam" id="PF09751">
    <property type="entry name" value="Es2"/>
    <property type="match status" value="1"/>
</dbReference>
<keyword evidence="3" id="KW-0539">Nucleus</keyword>
<feature type="region of interest" description="Disordered" evidence="4">
    <location>
        <begin position="408"/>
        <end position="454"/>
    </location>
</feature>